<comment type="caution">
    <text evidence="6">The sequence shown here is derived from an EMBL/GenBank/DDBJ whole genome shotgun (WGS) entry which is preliminary data.</text>
</comment>
<dbReference type="SUPFAM" id="SSF53850">
    <property type="entry name" value="Periplasmic binding protein-like II"/>
    <property type="match status" value="1"/>
</dbReference>
<feature type="domain" description="SsuA/THI5-like" evidence="5">
    <location>
        <begin position="85"/>
        <end position="160"/>
    </location>
</feature>
<gene>
    <name evidence="6" type="ORF">RGD00_04050</name>
</gene>
<sequence length="332" mass="35228">MNRISRRQILRGAGGLAAAGALSGFARPALAQAAEVRWAGLTPGFTVLITHYIRHHKLDEKNGFKLGPATEYTSVPTYYGDFDVGNYDVCIGSWDTFAVRHAGGVPLSYVCNITTANMINLVSLRDTGADRVEDLAGKVIAAPQSTGTYRMAKAVLSEFSNIDIEASSTIQSVTNPAASVSVLRAGSAAAGLTWEPNVSNGMAEDPRIQSIFNVGETYTKATGGGVLPYFGVAVRNELLARDPGVGAKIDAMFKDCIDGITGDVEAAVNIVGETTGFRPEVLTEAIASRRLHFVYASMTDPAARDNLRGAAEFCVRNGALAQVPDDSFFIKL</sequence>
<evidence type="ECO:0000256" key="4">
    <source>
        <dbReference type="SAM" id="SignalP"/>
    </source>
</evidence>
<accession>A0ABU1F4H0</accession>
<evidence type="ECO:0000313" key="6">
    <source>
        <dbReference type="EMBL" id="MDR5651762.1"/>
    </source>
</evidence>
<evidence type="ECO:0000256" key="1">
    <source>
        <dbReference type="ARBA" id="ARBA00004418"/>
    </source>
</evidence>
<dbReference type="PROSITE" id="PS51318">
    <property type="entry name" value="TAT"/>
    <property type="match status" value="1"/>
</dbReference>
<dbReference type="Gene3D" id="3.40.190.10">
    <property type="entry name" value="Periplasmic binding protein-like II"/>
    <property type="match status" value="2"/>
</dbReference>
<dbReference type="PANTHER" id="PTHR30024:SF47">
    <property type="entry name" value="TAURINE-BINDING PERIPLASMIC PROTEIN"/>
    <property type="match status" value="1"/>
</dbReference>
<feature type="chain" id="PRO_5047062009" evidence="4">
    <location>
        <begin position="32"/>
        <end position="332"/>
    </location>
</feature>
<evidence type="ECO:0000259" key="5">
    <source>
        <dbReference type="Pfam" id="PF09084"/>
    </source>
</evidence>
<reference evidence="6 7" key="1">
    <citation type="submission" date="2023-09" db="EMBL/GenBank/DDBJ databases">
        <title>Xinfangfangia sedmenti sp. nov., isolated the sedment.</title>
        <authorList>
            <person name="Xu L."/>
        </authorList>
    </citation>
    <scope>NUCLEOTIDE SEQUENCE [LARGE SCALE GENOMIC DNA]</scope>
    <source>
        <strain evidence="6 7">LG-4</strain>
    </source>
</reference>
<evidence type="ECO:0000256" key="3">
    <source>
        <dbReference type="ARBA" id="ARBA00022729"/>
    </source>
</evidence>
<dbReference type="Proteomes" id="UP001247754">
    <property type="component" value="Unassembled WGS sequence"/>
</dbReference>
<dbReference type="InterPro" id="IPR006311">
    <property type="entry name" value="TAT_signal"/>
</dbReference>
<dbReference type="PANTHER" id="PTHR30024">
    <property type="entry name" value="ALIPHATIC SULFONATES-BINDING PROTEIN-RELATED"/>
    <property type="match status" value="1"/>
</dbReference>
<keyword evidence="3 4" id="KW-0732">Signal</keyword>
<dbReference type="RefSeq" id="WP_310456011.1">
    <property type="nucleotide sequence ID" value="NZ_JAVKPH010000003.1"/>
</dbReference>
<dbReference type="EMBL" id="JAVKPH010000003">
    <property type="protein sequence ID" value="MDR5651762.1"/>
    <property type="molecule type" value="Genomic_DNA"/>
</dbReference>
<evidence type="ECO:0000313" key="7">
    <source>
        <dbReference type="Proteomes" id="UP001247754"/>
    </source>
</evidence>
<comment type="subcellular location">
    <subcellularLocation>
        <location evidence="1">Periplasm</location>
    </subcellularLocation>
</comment>
<dbReference type="InterPro" id="IPR015168">
    <property type="entry name" value="SsuA/THI5"/>
</dbReference>
<proteinExistence type="inferred from homology"/>
<evidence type="ECO:0000256" key="2">
    <source>
        <dbReference type="ARBA" id="ARBA00010742"/>
    </source>
</evidence>
<keyword evidence="7" id="KW-1185">Reference proteome</keyword>
<protein>
    <submittedName>
        <fullName evidence="6">ABC transporter substrate-binding protein</fullName>
    </submittedName>
</protein>
<dbReference type="Pfam" id="PF09084">
    <property type="entry name" value="NMT1"/>
    <property type="match status" value="1"/>
</dbReference>
<name>A0ABU1F4H0_9RHOB</name>
<feature type="signal peptide" evidence="4">
    <location>
        <begin position="1"/>
        <end position="31"/>
    </location>
</feature>
<organism evidence="6 7">
    <name type="scientific">Ruixingdingia sedimenti</name>
    <dbReference type="NCBI Taxonomy" id="3073604"/>
    <lineage>
        <taxon>Bacteria</taxon>
        <taxon>Pseudomonadati</taxon>
        <taxon>Pseudomonadota</taxon>
        <taxon>Alphaproteobacteria</taxon>
        <taxon>Rhodobacterales</taxon>
        <taxon>Paracoccaceae</taxon>
        <taxon>Ruixingdingia</taxon>
    </lineage>
</organism>
<comment type="similarity">
    <text evidence="2">Belongs to the bacterial solute-binding protein SsuA/TauA family.</text>
</comment>